<evidence type="ECO:0000256" key="4">
    <source>
        <dbReference type="ARBA" id="ARBA00022741"/>
    </source>
</evidence>
<proteinExistence type="inferred from homology"/>
<dbReference type="InterPro" id="IPR024704">
    <property type="entry name" value="SMC"/>
</dbReference>
<evidence type="ECO:0000256" key="7">
    <source>
        <dbReference type="ARBA" id="ARBA00023054"/>
    </source>
</evidence>
<dbReference type="GO" id="GO:0005634">
    <property type="term" value="C:nucleus"/>
    <property type="evidence" value="ECO:0007669"/>
    <property type="project" value="UniProtKB-SubCell"/>
</dbReference>
<keyword evidence="10" id="KW-0131">Cell cycle</keyword>
<reference evidence="15" key="1">
    <citation type="submission" date="2021-01" db="UniProtKB">
        <authorList>
            <consortium name="EnsemblMetazoa"/>
        </authorList>
    </citation>
    <scope>IDENTIFICATION</scope>
</reference>
<sequence>MHITKIILDGFKSYATKTEITDFDSSFNAITGLNGSGKSNILDSICFVLGITNLSHVRANNLQELIYKNGQAGIEKATVSIVFDNSDKSQSPVGYDTCNEITITRQVYKQQGKNRYLINGTVVPANKVKDLFGSVSLNVNNPHFLIMQGRVTKVLNMKPPEILAMLEEATGTRMYEDKKRETRRTIEKKDSKLMQTQQVLQEDLEPQMTKLAEDRQAFARYNTICRQLEQLQKVHTAWQFLCAEEGERRLANEVEQLVKTVEENLAKIEELKEQILQAKEELKELEKDKDQQSGNKLQGLEEELKKRELEQAKGESDVKHLNEQVNRERKSLKEASKNILEAESQIAKKHADIEGLKAASGTLLEDKNQAEKELDLAKKNLEALAMGMTTNEDGVATTVTEQLRQAEVESAICTDEMQQAKNAIRHIEPAYKIKAKQLAETENFFQKENAEMQNRELAVKQLQEQLALLGYDAELVEELDCKKQELVPKLRKLKAEVDNFDAVNQHLVFNYRDPYHGFDRSKVIGPVCQLFQLKDRKWARAVEAAAGGKLFQVIVDNDKTAKQLLKNGQLQRRVTIIPLNKIRGSEVDQSRLQAAQNVGGHNNVFRALDLITFDHRLEETMKYVFGRTLIAASLDIAERVAYDRSVNTKTVSACGSTCDPSGMLSGGSSAQGPSALEKLEQRRATQLELKQIEEHYERISEELRLSETQADRFNALNRDLMQRRVEWEQWKTRLANTTHAQLREEVEAMVTELEQRRKTVEEMTVRKTKADAKIKKLKDQMINAKGQQEKEIKEAKAKIERCAKIAKEAAEKCGNKEFKLKELHGDIDLLAKEIEEAQQKSNICNEALNELTTQLKAQEDALAVRIEAKKNAALKLKEHRQLVQAQSAEIASRYKDVERKQKQSDEMKLSNQQAEHDVKKKRREAVDAAEGVQAMLDQYPWIRKDREHFGKPNTDYDFGRNEPREVGRKVKELASQKEKLSKTVNARAHTQASQIEAQYKDLMKKRTQVMKDKDSILQTMKELDIKKEATIRAAYQRVNKDFGDIFSNLLTGANAKLQPPDGKSLLDGLEVKVSFGGVWKESLTELSGGQRSLVALSLILAMLLFKPAPIYILDEVDAALDLSHTQNIGLMIKNHFKSSQFIIVSLKDGLFSNANVLFRTKFVDGRSTVERFTSKKN</sequence>
<dbReference type="InParanoid" id="A0A7M7MFH8"/>
<evidence type="ECO:0000256" key="12">
    <source>
        <dbReference type="SAM" id="Coils"/>
    </source>
</evidence>
<name>A0A7M7MFH8_VARDE</name>
<organism evidence="15 16">
    <name type="scientific">Varroa destructor</name>
    <name type="common">Honeybee mite</name>
    <dbReference type="NCBI Taxonomy" id="109461"/>
    <lineage>
        <taxon>Eukaryota</taxon>
        <taxon>Metazoa</taxon>
        <taxon>Ecdysozoa</taxon>
        <taxon>Arthropoda</taxon>
        <taxon>Chelicerata</taxon>
        <taxon>Arachnida</taxon>
        <taxon>Acari</taxon>
        <taxon>Parasitiformes</taxon>
        <taxon>Mesostigmata</taxon>
        <taxon>Gamasina</taxon>
        <taxon>Dermanyssoidea</taxon>
        <taxon>Varroidae</taxon>
        <taxon>Varroa</taxon>
    </lineage>
</organism>
<feature type="coiled-coil region" evidence="12">
    <location>
        <begin position="682"/>
        <end position="709"/>
    </location>
</feature>
<keyword evidence="5" id="KW-0498">Mitosis</keyword>
<evidence type="ECO:0000256" key="9">
    <source>
        <dbReference type="ARBA" id="ARBA00023242"/>
    </source>
</evidence>
<dbReference type="GO" id="GO:0005694">
    <property type="term" value="C:chromosome"/>
    <property type="evidence" value="ECO:0007669"/>
    <property type="project" value="InterPro"/>
</dbReference>
<accession>A0A7M7MFH8</accession>
<evidence type="ECO:0000256" key="8">
    <source>
        <dbReference type="ARBA" id="ARBA00023067"/>
    </source>
</evidence>
<dbReference type="PIRSF" id="PIRSF005719">
    <property type="entry name" value="SMC"/>
    <property type="match status" value="1"/>
</dbReference>
<dbReference type="Pfam" id="PF06470">
    <property type="entry name" value="SMC_hinge"/>
    <property type="match status" value="1"/>
</dbReference>
<evidence type="ECO:0000256" key="10">
    <source>
        <dbReference type="ARBA" id="ARBA00023306"/>
    </source>
</evidence>
<dbReference type="KEGG" id="vde:111249009"/>
<dbReference type="SUPFAM" id="SSF52540">
    <property type="entry name" value="P-loop containing nucleoside triphosphate hydrolases"/>
    <property type="match status" value="1"/>
</dbReference>
<dbReference type="SMART" id="SM00968">
    <property type="entry name" value="SMC_hinge"/>
    <property type="match status" value="1"/>
</dbReference>
<evidence type="ECO:0000256" key="3">
    <source>
        <dbReference type="ARBA" id="ARBA00022618"/>
    </source>
</evidence>
<keyword evidence="3" id="KW-0132">Cell division</keyword>
<evidence type="ECO:0000256" key="2">
    <source>
        <dbReference type="ARBA" id="ARBA00005231"/>
    </source>
</evidence>
<evidence type="ECO:0000256" key="1">
    <source>
        <dbReference type="ARBA" id="ARBA00004123"/>
    </source>
</evidence>
<keyword evidence="7 12" id="KW-0175">Coiled coil</keyword>
<dbReference type="GO" id="GO:0030261">
    <property type="term" value="P:chromosome condensation"/>
    <property type="evidence" value="ECO:0007669"/>
    <property type="project" value="UniProtKB-KW"/>
</dbReference>
<dbReference type="Gene3D" id="1.20.1060.20">
    <property type="match status" value="1"/>
</dbReference>
<dbReference type="Gene3D" id="3.30.70.1620">
    <property type="match status" value="1"/>
</dbReference>
<evidence type="ECO:0000313" key="15">
    <source>
        <dbReference type="EnsemblMetazoa" id="XP_022657981"/>
    </source>
</evidence>
<keyword evidence="6" id="KW-0067">ATP-binding</keyword>
<evidence type="ECO:0000256" key="6">
    <source>
        <dbReference type="ARBA" id="ARBA00022840"/>
    </source>
</evidence>
<keyword evidence="4" id="KW-0547">Nucleotide-binding</keyword>
<dbReference type="Proteomes" id="UP000594260">
    <property type="component" value="Unplaced"/>
</dbReference>
<dbReference type="GeneID" id="111249009"/>
<keyword evidence="16" id="KW-1185">Reference proteome</keyword>
<comment type="similarity">
    <text evidence="2">Belongs to the SMC family. SMC2 subfamily.</text>
</comment>
<dbReference type="EnsemblMetazoa" id="XM_022802246">
    <property type="protein sequence ID" value="XP_022657981"/>
    <property type="gene ID" value="LOC111249009"/>
</dbReference>
<dbReference type="SUPFAM" id="SSF75553">
    <property type="entry name" value="Smc hinge domain"/>
    <property type="match status" value="1"/>
</dbReference>
<comment type="subcellular location">
    <subcellularLocation>
        <location evidence="1 11">Nucleus</location>
    </subcellularLocation>
</comment>
<dbReference type="InterPro" id="IPR010935">
    <property type="entry name" value="SMC_hinge"/>
</dbReference>
<feature type="compositionally biased region" description="Basic and acidic residues" evidence="13">
    <location>
        <begin position="899"/>
        <end position="918"/>
    </location>
</feature>
<dbReference type="CDD" id="cd03273">
    <property type="entry name" value="ABC_SMC2_euk"/>
    <property type="match status" value="1"/>
</dbReference>
<keyword evidence="9 11" id="KW-0539">Nucleus</keyword>
<feature type="coiled-coil region" evidence="12">
    <location>
        <begin position="739"/>
        <end position="854"/>
    </location>
</feature>
<dbReference type="OMA" id="THNKIAM"/>
<dbReference type="FunFam" id="3.40.50.300:FF:000385">
    <property type="entry name" value="Structural maintenance of chromosomes 2"/>
    <property type="match status" value="1"/>
</dbReference>
<dbReference type="GO" id="GO:0005524">
    <property type="term" value="F:ATP binding"/>
    <property type="evidence" value="ECO:0007669"/>
    <property type="project" value="UniProtKB-KW"/>
</dbReference>
<dbReference type="AlphaFoldDB" id="A0A7M7MFH8"/>
<feature type="region of interest" description="Disordered" evidence="13">
    <location>
        <begin position="899"/>
        <end position="925"/>
    </location>
</feature>
<feature type="coiled-coil region" evidence="12">
    <location>
        <begin position="251"/>
        <end position="465"/>
    </location>
</feature>
<dbReference type="PANTHER" id="PTHR43977">
    <property type="entry name" value="STRUCTURAL MAINTENANCE OF CHROMOSOMES PROTEIN 3"/>
    <property type="match status" value="1"/>
</dbReference>
<dbReference type="Pfam" id="PF02463">
    <property type="entry name" value="SMC_N"/>
    <property type="match status" value="1"/>
</dbReference>
<dbReference type="InterPro" id="IPR003395">
    <property type="entry name" value="RecF/RecN/SMC_N"/>
</dbReference>
<dbReference type="GO" id="GO:0051301">
    <property type="term" value="P:cell division"/>
    <property type="evidence" value="ECO:0007669"/>
    <property type="project" value="UniProtKB-KW"/>
</dbReference>
<feature type="domain" description="SMC hinge" evidence="14">
    <location>
        <begin position="521"/>
        <end position="641"/>
    </location>
</feature>
<dbReference type="InterPro" id="IPR027417">
    <property type="entry name" value="P-loop_NTPase"/>
</dbReference>
<dbReference type="OrthoDB" id="10255539at2759"/>
<dbReference type="FunCoup" id="A0A7M7MFH8">
    <property type="interactions" value="1724"/>
</dbReference>
<evidence type="ECO:0000256" key="13">
    <source>
        <dbReference type="SAM" id="MobiDB-lite"/>
    </source>
</evidence>
<evidence type="ECO:0000259" key="14">
    <source>
        <dbReference type="SMART" id="SM00968"/>
    </source>
</evidence>
<evidence type="ECO:0000256" key="5">
    <source>
        <dbReference type="ARBA" id="ARBA00022776"/>
    </source>
</evidence>
<evidence type="ECO:0000256" key="11">
    <source>
        <dbReference type="PIRNR" id="PIRNR005719"/>
    </source>
</evidence>
<evidence type="ECO:0000313" key="16">
    <source>
        <dbReference type="Proteomes" id="UP000594260"/>
    </source>
</evidence>
<dbReference type="RefSeq" id="XP_022657981.1">
    <property type="nucleotide sequence ID" value="XM_022802246.1"/>
</dbReference>
<dbReference type="GO" id="GO:0016887">
    <property type="term" value="F:ATP hydrolysis activity"/>
    <property type="evidence" value="ECO:0007669"/>
    <property type="project" value="InterPro"/>
</dbReference>
<dbReference type="InterPro" id="IPR027120">
    <property type="entry name" value="Smc2_ABC"/>
</dbReference>
<dbReference type="Gene3D" id="3.40.50.300">
    <property type="entry name" value="P-loop containing nucleotide triphosphate hydrolases"/>
    <property type="match status" value="2"/>
</dbReference>
<dbReference type="InterPro" id="IPR036277">
    <property type="entry name" value="SMC_hinge_sf"/>
</dbReference>
<keyword evidence="8" id="KW-0226">DNA condensation</keyword>
<protein>
    <recommendedName>
        <fullName evidence="11">Structural maintenance of chromosomes protein</fullName>
    </recommendedName>
</protein>